<dbReference type="InterPro" id="IPR013783">
    <property type="entry name" value="Ig-like_fold"/>
</dbReference>
<evidence type="ECO:0000259" key="3">
    <source>
        <dbReference type="Pfam" id="PF16332"/>
    </source>
</evidence>
<dbReference type="EMBL" id="CP002545">
    <property type="protein sequence ID" value="ADY52365.1"/>
    <property type="molecule type" value="Genomic_DNA"/>
</dbReference>
<feature type="domain" description="Heparinase II N-terminal" evidence="3">
    <location>
        <begin position="29"/>
        <end position="482"/>
    </location>
</feature>
<accession>F0S8A3</accession>
<organism evidence="4 5">
    <name type="scientific">Pseudopedobacter saltans (strain ATCC 51119 / DSM 12145 / JCM 21818 / CCUG 39354 / LMG 10337 / NBRC 100064 / NCIMB 13643)</name>
    <name type="common">Pedobacter saltans</name>
    <dbReference type="NCBI Taxonomy" id="762903"/>
    <lineage>
        <taxon>Bacteria</taxon>
        <taxon>Pseudomonadati</taxon>
        <taxon>Bacteroidota</taxon>
        <taxon>Sphingobacteriia</taxon>
        <taxon>Sphingobacteriales</taxon>
        <taxon>Sphingobacteriaceae</taxon>
        <taxon>Pseudopedobacter</taxon>
    </lineage>
</organism>
<evidence type="ECO:0000259" key="2">
    <source>
        <dbReference type="Pfam" id="PF07940"/>
    </source>
</evidence>
<dbReference type="Proteomes" id="UP000000310">
    <property type="component" value="Chromosome"/>
</dbReference>
<dbReference type="KEGG" id="psn:Pedsa_1810"/>
<dbReference type="Gene3D" id="2.70.98.70">
    <property type="match status" value="1"/>
</dbReference>
<dbReference type="RefSeq" id="WP_013632855.1">
    <property type="nucleotide sequence ID" value="NC_015177.1"/>
</dbReference>
<dbReference type="AlphaFoldDB" id="F0S8A3"/>
<dbReference type="GO" id="GO:0016829">
    <property type="term" value="F:lyase activity"/>
    <property type="evidence" value="ECO:0007669"/>
    <property type="project" value="InterPro"/>
</dbReference>
<dbReference type="STRING" id="762903.Pedsa_1810"/>
<dbReference type="HOGENOM" id="CLU_016255_0_0_10"/>
<name>F0S8A3_PSESL</name>
<reference evidence="5" key="2">
    <citation type="submission" date="2011-02" db="EMBL/GenBank/DDBJ databases">
        <title>The complete genome of Pedobacter saltans DSM 12145.</title>
        <authorList>
            <consortium name="US DOE Joint Genome Institute (JGI-PGF)"/>
            <person name="Lucas S."/>
            <person name="Copeland A."/>
            <person name="Lapidus A."/>
            <person name="Bruce D."/>
            <person name="Goodwin L."/>
            <person name="Pitluck S."/>
            <person name="Kyrpides N."/>
            <person name="Mavromatis K."/>
            <person name="Pagani I."/>
            <person name="Ivanova N."/>
            <person name="Ovchinnikova G."/>
            <person name="Lu M."/>
            <person name="Detter J.C."/>
            <person name="Han C."/>
            <person name="Land M."/>
            <person name="Hauser L."/>
            <person name="Markowitz V."/>
            <person name="Cheng J.-F."/>
            <person name="Hugenholtz P."/>
            <person name="Woyke T."/>
            <person name="Wu D."/>
            <person name="Tindall B."/>
            <person name="Pomrenke H.G."/>
            <person name="Brambilla E."/>
            <person name="Klenk H.-P."/>
            <person name="Eisen J.A."/>
        </authorList>
    </citation>
    <scope>NUCLEOTIDE SEQUENCE [LARGE SCALE GENOMIC DNA]</scope>
    <source>
        <strain evidence="5">ATCC 51119 / DSM 12145 / JCM 21818 / LMG 10337 / NBRC 100064 / NCIMB 13643</strain>
    </source>
</reference>
<dbReference type="Pfam" id="PF16332">
    <property type="entry name" value="DUF4962"/>
    <property type="match status" value="1"/>
</dbReference>
<gene>
    <name evidence="4" type="ordered locus">Pedsa_1810</name>
</gene>
<comment type="subcellular location">
    <subcellularLocation>
        <location evidence="1">Cell envelope</location>
    </subcellularLocation>
</comment>
<evidence type="ECO:0000313" key="5">
    <source>
        <dbReference type="Proteomes" id="UP000000310"/>
    </source>
</evidence>
<dbReference type="Gene3D" id="2.60.40.10">
    <property type="entry name" value="Immunoglobulins"/>
    <property type="match status" value="1"/>
</dbReference>
<feature type="domain" description="Heparinase II/III-like C-terminal" evidence="2">
    <location>
        <begin position="496"/>
        <end position="732"/>
    </location>
</feature>
<dbReference type="SUPFAM" id="SSF48230">
    <property type="entry name" value="Chondroitin AC/alginate lyase"/>
    <property type="match status" value="1"/>
</dbReference>
<dbReference type="InterPro" id="IPR032518">
    <property type="entry name" value="HepII_N"/>
</dbReference>
<protein>
    <submittedName>
        <fullName evidence="4">Heparinase II/III family protein</fullName>
    </submittedName>
</protein>
<reference evidence="4 5" key="1">
    <citation type="journal article" date="2011" name="Stand. Genomic Sci.">
        <title>Complete genome sequence of the gliding, heparinolytic Pedobacter saltans type strain (113).</title>
        <authorList>
            <person name="Liolios K."/>
            <person name="Sikorski J."/>
            <person name="Lu M."/>
            <person name="Nolan M."/>
            <person name="Lapidus A."/>
            <person name="Lucas S."/>
            <person name="Hammon N."/>
            <person name="Deshpande S."/>
            <person name="Cheng J.F."/>
            <person name="Tapia R."/>
            <person name="Han C."/>
            <person name="Goodwin L."/>
            <person name="Pitluck S."/>
            <person name="Huntemann M."/>
            <person name="Ivanova N."/>
            <person name="Pagani I."/>
            <person name="Mavromatis K."/>
            <person name="Ovchinikova G."/>
            <person name="Pati A."/>
            <person name="Chen A."/>
            <person name="Palaniappan K."/>
            <person name="Land M."/>
            <person name="Hauser L."/>
            <person name="Brambilla E.M."/>
            <person name="Kotsyurbenko O."/>
            <person name="Rohde M."/>
            <person name="Tindall B.J."/>
            <person name="Abt B."/>
            <person name="Goker M."/>
            <person name="Detter J.C."/>
            <person name="Woyke T."/>
            <person name="Bristow J."/>
            <person name="Eisen J.A."/>
            <person name="Markowitz V."/>
            <person name="Hugenholtz P."/>
            <person name="Klenk H.P."/>
            <person name="Kyrpides N.C."/>
        </authorList>
    </citation>
    <scope>NUCLEOTIDE SEQUENCE [LARGE SCALE GENOMIC DNA]</scope>
    <source>
        <strain evidence="5">ATCC 51119 / DSM 12145 / JCM 21818 / LMG 10337 / NBRC 100064 / NCIMB 13643</strain>
    </source>
</reference>
<dbReference type="GO" id="GO:0030313">
    <property type="term" value="C:cell envelope"/>
    <property type="evidence" value="ECO:0007669"/>
    <property type="project" value="UniProtKB-SubCell"/>
</dbReference>
<proteinExistence type="predicted"/>
<dbReference type="Pfam" id="PF07940">
    <property type="entry name" value="Hepar_II_III_C"/>
    <property type="match status" value="1"/>
</dbReference>
<sequence length="867" mass="98228">MLLSLIISSQLLFAQPDTQAVKQINVPMLHPRVREWAYPVNNVKVPSNSVCLLWPGITGKNAFYKIMMATDAQFTKNVINGDEQRWAVYPLHQNIKEGKWFWKYASKATQNDKWQWSATNSFVVEKSKSNISSPSSKQVLVDLKNQKHPRLWSLNKNRESFFTNNKSNPEALAFVASMRKLLGKPLPEEKPTRPRDTTGMNDLQKKQMIEFMYHGFGNKVANPIKDLTVAYYLTKDRSFLDEAIKQGIHVANMDPKGYASRDDFNNGNIVEGLATLYDLGYDFLSEKDKQLLKSAIKTRGEMIYKNLPNRFELQMCDNHVWQHILRNFSITALAVANDIPEANEWLTYVYEVWNARFPVLASTDGGWHEGNGYFRVHYKTLIYLPLLFGEISGRDYFEEEWMHNLAYYILYSYPPKSASVSQGDMHENLSDMVRNQALFADALSTKIDNPYLVWYAKESRKLYPNFFRANDDFLLFRLLNYKGEKQELASKKPDDLPKSRNFNDVGLVAMHSSLNDISRNVNVFFTSNPYGVAGHAHAAQNALTINYKGKKIYGGTGFYSNFSDAHNLLDYRSSRGHCTILADSLSQRLGEDGYGWISRFMTGNRIQYALGDASNAYGNLTTAFWLDRFTQIGLKADKKSGYGDAGVKQFRRHVLQLDSNYVVVYDELEAVKPIQWTTQMHSPYLMKEGAANIGNAKVFELEADFVKSNATVFSSSNSTISVHDKYNYPAKNWKGKTDDEGNIIQFSEQWHAGISSSNKNKQRFLMILQVQDKALKPLKNLGINKGVQKIQVGEWTISANLDTKEAASLSILSSDQKAAFSYGNNALNVAGKAVKINNASSSVLIENGIKQEVIDTLPAVVSQDIGN</sequence>
<keyword evidence="5" id="KW-1185">Reference proteome</keyword>
<dbReference type="InterPro" id="IPR008929">
    <property type="entry name" value="Chondroitin_lyas"/>
</dbReference>
<evidence type="ECO:0000313" key="4">
    <source>
        <dbReference type="EMBL" id="ADY52365.1"/>
    </source>
</evidence>
<evidence type="ECO:0000256" key="1">
    <source>
        <dbReference type="ARBA" id="ARBA00004196"/>
    </source>
</evidence>
<dbReference type="InterPro" id="IPR012480">
    <property type="entry name" value="Hepar_II_III_C"/>
</dbReference>
<dbReference type="eggNOG" id="ENOG502ZAXA">
    <property type="taxonomic scope" value="Bacteria"/>
</dbReference>
<dbReference type="Gene3D" id="1.50.10.100">
    <property type="entry name" value="Chondroitin AC/alginate lyase"/>
    <property type="match status" value="1"/>
</dbReference>